<evidence type="ECO:0000313" key="2">
    <source>
        <dbReference type="Proteomes" id="UP000252139"/>
    </source>
</evidence>
<gene>
    <name evidence="1" type="ORF">CU097_015269</name>
</gene>
<dbReference type="AlphaFoldDB" id="A0A367KEH2"/>
<protein>
    <submittedName>
        <fullName evidence="1">Uncharacterized protein</fullName>
    </submittedName>
</protein>
<reference evidence="1 2" key="1">
    <citation type="journal article" date="2018" name="G3 (Bethesda)">
        <title>Phylogenetic and Phylogenomic Definition of Rhizopus Species.</title>
        <authorList>
            <person name="Gryganskyi A.P."/>
            <person name="Golan J."/>
            <person name="Dolatabadi S."/>
            <person name="Mondo S."/>
            <person name="Robb S."/>
            <person name="Idnurm A."/>
            <person name="Muszewska A."/>
            <person name="Steczkiewicz K."/>
            <person name="Masonjones S."/>
            <person name="Liao H.L."/>
            <person name="Gajdeczka M.T."/>
            <person name="Anike F."/>
            <person name="Vuek A."/>
            <person name="Anishchenko I.M."/>
            <person name="Voigt K."/>
            <person name="de Hoog G.S."/>
            <person name="Smith M.E."/>
            <person name="Heitman J."/>
            <person name="Vilgalys R."/>
            <person name="Stajich J.E."/>
        </authorList>
    </citation>
    <scope>NUCLEOTIDE SEQUENCE [LARGE SCALE GENOMIC DNA]</scope>
    <source>
        <strain evidence="1 2">CBS 357.93</strain>
    </source>
</reference>
<name>A0A367KEH2_RHIAZ</name>
<organism evidence="1 2">
    <name type="scientific">Rhizopus azygosporus</name>
    <name type="common">Rhizopus microsporus var. azygosporus</name>
    <dbReference type="NCBI Taxonomy" id="86630"/>
    <lineage>
        <taxon>Eukaryota</taxon>
        <taxon>Fungi</taxon>
        <taxon>Fungi incertae sedis</taxon>
        <taxon>Mucoromycota</taxon>
        <taxon>Mucoromycotina</taxon>
        <taxon>Mucoromycetes</taxon>
        <taxon>Mucorales</taxon>
        <taxon>Mucorineae</taxon>
        <taxon>Rhizopodaceae</taxon>
        <taxon>Rhizopus</taxon>
    </lineage>
</organism>
<dbReference type="STRING" id="86630.A0A367KEH2"/>
<dbReference type="OrthoDB" id="2267950at2759"/>
<comment type="caution">
    <text evidence="1">The sequence shown here is derived from an EMBL/GenBank/DDBJ whole genome shotgun (WGS) entry which is preliminary data.</text>
</comment>
<sequence length="225" mass="25756">MLKILEQVLDFINDWSENDSETTSYCRFESIMDHLFRGSGIRLADSETASQVTKQKQKYNDIFYGPSVESANIHGRKIDLLIKYGDDNVEISSNEFKKRTVTPNLASCQQYKNLRVNAAILDSLQQQSPRKTIDGTVAMDWIDIVIIPESTADLAQFETTLDLLFCYFHFIVSRGQEAQASLNQRKNLDRLCFLYDTTDSSLGPSNQHDIFFTPKTEHVLKKPKN</sequence>
<dbReference type="Proteomes" id="UP000252139">
    <property type="component" value="Unassembled WGS sequence"/>
</dbReference>
<dbReference type="EMBL" id="PJQL01000053">
    <property type="protein sequence ID" value="RCI00567.1"/>
    <property type="molecule type" value="Genomic_DNA"/>
</dbReference>
<keyword evidence="2" id="KW-1185">Reference proteome</keyword>
<accession>A0A367KEH2</accession>
<proteinExistence type="predicted"/>
<evidence type="ECO:0000313" key="1">
    <source>
        <dbReference type="EMBL" id="RCI00567.1"/>
    </source>
</evidence>